<evidence type="ECO:0000313" key="1">
    <source>
        <dbReference type="EMBL" id="CEP11260.1"/>
    </source>
</evidence>
<protein>
    <submittedName>
        <fullName evidence="1">Uncharacterized protein</fullName>
    </submittedName>
</protein>
<dbReference type="EMBL" id="LN725941">
    <property type="protein sequence ID" value="CEP11260.1"/>
    <property type="molecule type" value="Genomic_DNA"/>
</dbReference>
<reference evidence="1 2" key="1">
    <citation type="submission" date="2014-09" db="EMBL/GenBank/DDBJ databases">
        <authorList>
            <person name="Ellenberger Sabrina"/>
        </authorList>
    </citation>
    <scope>NUCLEOTIDE SEQUENCE [LARGE SCALE GENOMIC DNA]</scope>
    <source>
        <strain evidence="1 2">CBS 412.66</strain>
    </source>
</reference>
<dbReference type="AlphaFoldDB" id="A0A0B7N741"/>
<proteinExistence type="predicted"/>
<name>A0A0B7N741_9FUNG</name>
<gene>
    <name evidence="1" type="primary">PARPA_05081.1 scaffold 16343</name>
</gene>
<evidence type="ECO:0000313" key="2">
    <source>
        <dbReference type="Proteomes" id="UP000054107"/>
    </source>
</evidence>
<accession>A0A0B7N741</accession>
<keyword evidence="2" id="KW-1185">Reference proteome</keyword>
<dbReference type="Proteomes" id="UP000054107">
    <property type="component" value="Unassembled WGS sequence"/>
</dbReference>
<organism evidence="1 2">
    <name type="scientific">Parasitella parasitica</name>
    <dbReference type="NCBI Taxonomy" id="35722"/>
    <lineage>
        <taxon>Eukaryota</taxon>
        <taxon>Fungi</taxon>
        <taxon>Fungi incertae sedis</taxon>
        <taxon>Mucoromycota</taxon>
        <taxon>Mucoromycotina</taxon>
        <taxon>Mucoromycetes</taxon>
        <taxon>Mucorales</taxon>
        <taxon>Mucorineae</taxon>
        <taxon>Mucoraceae</taxon>
        <taxon>Parasitella</taxon>
    </lineage>
</organism>
<sequence length="98" mass="11085">MFTLKLPYTQDRRPQLNNTTRFLRRVVVLRLCCKRCNIVGVVGDAVDEEVVGDAVDEEVIFSLGKSCATFWRMEEVDEIDADGDMRICGECLCHEPGS</sequence>